<dbReference type="InParanoid" id="W2RIJ7"/>
<organism evidence="1 2">
    <name type="scientific">Cyphellophora europaea (strain CBS 101466)</name>
    <name type="common">Phialophora europaea</name>
    <dbReference type="NCBI Taxonomy" id="1220924"/>
    <lineage>
        <taxon>Eukaryota</taxon>
        <taxon>Fungi</taxon>
        <taxon>Dikarya</taxon>
        <taxon>Ascomycota</taxon>
        <taxon>Pezizomycotina</taxon>
        <taxon>Eurotiomycetes</taxon>
        <taxon>Chaetothyriomycetidae</taxon>
        <taxon>Chaetothyriales</taxon>
        <taxon>Cyphellophoraceae</taxon>
        <taxon>Cyphellophora</taxon>
    </lineage>
</organism>
<dbReference type="RefSeq" id="XP_008721114.1">
    <property type="nucleotide sequence ID" value="XM_008722892.1"/>
</dbReference>
<reference evidence="1 2" key="1">
    <citation type="submission" date="2013-03" db="EMBL/GenBank/DDBJ databases">
        <title>The Genome Sequence of Phialophora europaea CBS 101466.</title>
        <authorList>
            <consortium name="The Broad Institute Genomics Platform"/>
            <person name="Cuomo C."/>
            <person name="de Hoog S."/>
            <person name="Gorbushina A."/>
            <person name="Walker B."/>
            <person name="Young S.K."/>
            <person name="Zeng Q."/>
            <person name="Gargeya S."/>
            <person name="Fitzgerald M."/>
            <person name="Haas B."/>
            <person name="Abouelleil A."/>
            <person name="Allen A.W."/>
            <person name="Alvarado L."/>
            <person name="Arachchi H.M."/>
            <person name="Berlin A.M."/>
            <person name="Chapman S.B."/>
            <person name="Gainer-Dewar J."/>
            <person name="Goldberg J."/>
            <person name="Griggs A."/>
            <person name="Gujja S."/>
            <person name="Hansen M."/>
            <person name="Howarth C."/>
            <person name="Imamovic A."/>
            <person name="Ireland A."/>
            <person name="Larimer J."/>
            <person name="McCowan C."/>
            <person name="Murphy C."/>
            <person name="Pearson M."/>
            <person name="Poon T.W."/>
            <person name="Priest M."/>
            <person name="Roberts A."/>
            <person name="Saif S."/>
            <person name="Shea T."/>
            <person name="Sisk P."/>
            <person name="Sykes S."/>
            <person name="Wortman J."/>
            <person name="Nusbaum C."/>
            <person name="Birren B."/>
        </authorList>
    </citation>
    <scope>NUCLEOTIDE SEQUENCE [LARGE SCALE GENOMIC DNA]</scope>
    <source>
        <strain evidence="1 2">CBS 101466</strain>
    </source>
</reference>
<dbReference type="PANTHER" id="PTHR35006">
    <property type="entry name" value="GLYOXALASE FAMILY PROTEIN (AFU_ORTHOLOGUE AFUA_5G14830)"/>
    <property type="match status" value="1"/>
</dbReference>
<gene>
    <name evidence="1" type="ORF">HMPREF1541_08573</name>
</gene>
<evidence type="ECO:0008006" key="3">
    <source>
        <dbReference type="Google" id="ProtNLM"/>
    </source>
</evidence>
<dbReference type="PANTHER" id="PTHR35006:SF2">
    <property type="entry name" value="GLYOXALASE FAMILY PROTEIN (AFU_ORTHOLOGUE AFUA_5G14830)"/>
    <property type="match status" value="1"/>
</dbReference>
<dbReference type="GeneID" id="19975912"/>
<dbReference type="HOGENOM" id="CLU_046006_6_1_1"/>
<dbReference type="VEuPathDB" id="FungiDB:HMPREF1541_08573"/>
<dbReference type="Gene3D" id="3.10.180.10">
    <property type="entry name" value="2,3-Dihydroxybiphenyl 1,2-Dioxygenase, domain 1"/>
    <property type="match status" value="1"/>
</dbReference>
<accession>W2RIJ7</accession>
<keyword evidence="2" id="KW-1185">Reference proteome</keyword>
<evidence type="ECO:0000313" key="1">
    <source>
        <dbReference type="EMBL" id="ETN36296.1"/>
    </source>
</evidence>
<dbReference type="EMBL" id="KB822725">
    <property type="protein sequence ID" value="ETN36296.1"/>
    <property type="molecule type" value="Genomic_DNA"/>
</dbReference>
<protein>
    <recommendedName>
        <fullName evidence="3">VOC domain-containing protein</fullName>
    </recommendedName>
</protein>
<evidence type="ECO:0000313" key="2">
    <source>
        <dbReference type="Proteomes" id="UP000030752"/>
    </source>
</evidence>
<dbReference type="SUPFAM" id="SSF54593">
    <property type="entry name" value="Glyoxalase/Bleomycin resistance protein/Dihydroxybiphenyl dioxygenase"/>
    <property type="match status" value="1"/>
</dbReference>
<sequence>MTINHIFIRVTASRFAAVRHFYANALKPLGYRELITVDPNGYVGIGSDYPYLFLKALPEGQQSLPTHIAFDASENAEVDAFYASGIAAGGEDNGKPRIHNEMSVQPYYSGFVLDPDGNNVEAVSLPSRQGR</sequence>
<dbReference type="eggNOG" id="ENOG502S8NQ">
    <property type="taxonomic scope" value="Eukaryota"/>
</dbReference>
<dbReference type="Proteomes" id="UP000030752">
    <property type="component" value="Unassembled WGS sequence"/>
</dbReference>
<dbReference type="InterPro" id="IPR029068">
    <property type="entry name" value="Glyas_Bleomycin-R_OHBP_Dase"/>
</dbReference>
<dbReference type="OrthoDB" id="10249419at2759"/>
<name>W2RIJ7_CYPE1</name>
<dbReference type="AlphaFoldDB" id="W2RIJ7"/>
<proteinExistence type="predicted"/>